<dbReference type="Proteomes" id="UP001634007">
    <property type="component" value="Unassembled WGS sequence"/>
</dbReference>
<reference evidence="1 2" key="1">
    <citation type="submission" date="2024-11" db="EMBL/GenBank/DDBJ databases">
        <title>Chromosome-level genome assembly of Eucalyptus globulus Labill. provides insights into its genome evolution.</title>
        <authorList>
            <person name="Li X."/>
        </authorList>
    </citation>
    <scope>NUCLEOTIDE SEQUENCE [LARGE SCALE GENOMIC DNA]</scope>
    <source>
        <strain evidence="1">CL2024</strain>
        <tissue evidence="1">Fresh tender leaves</tissue>
    </source>
</reference>
<gene>
    <name evidence="1" type="ORF">ACJRO7_021645</name>
</gene>
<evidence type="ECO:0000313" key="1">
    <source>
        <dbReference type="EMBL" id="KAL3740396.1"/>
    </source>
</evidence>
<dbReference type="EMBL" id="JBJKBG010000005">
    <property type="protein sequence ID" value="KAL3740396.1"/>
    <property type="molecule type" value="Genomic_DNA"/>
</dbReference>
<evidence type="ECO:0000313" key="2">
    <source>
        <dbReference type="Proteomes" id="UP001634007"/>
    </source>
</evidence>
<comment type="caution">
    <text evidence="1">The sequence shown here is derived from an EMBL/GenBank/DDBJ whole genome shotgun (WGS) entry which is preliminary data.</text>
</comment>
<sequence length="146" mass="16466">MGVILDLTPPVTKLLEMSIIVDTPFELFFQLEEKRGSALVIDEQVQHLIGKEAELVEILPKAMCGRKVSGLAIVDESNDLPRLSGWSIKNEKARASLAINFFQRFKQAPLEEAVLEEEEEEFAMIEWVKKVSKALAKILSDQIVKE</sequence>
<organism evidence="1 2">
    <name type="scientific">Eucalyptus globulus</name>
    <name type="common">Tasmanian blue gum</name>
    <dbReference type="NCBI Taxonomy" id="34317"/>
    <lineage>
        <taxon>Eukaryota</taxon>
        <taxon>Viridiplantae</taxon>
        <taxon>Streptophyta</taxon>
        <taxon>Embryophyta</taxon>
        <taxon>Tracheophyta</taxon>
        <taxon>Spermatophyta</taxon>
        <taxon>Magnoliopsida</taxon>
        <taxon>eudicotyledons</taxon>
        <taxon>Gunneridae</taxon>
        <taxon>Pentapetalae</taxon>
        <taxon>rosids</taxon>
        <taxon>malvids</taxon>
        <taxon>Myrtales</taxon>
        <taxon>Myrtaceae</taxon>
        <taxon>Myrtoideae</taxon>
        <taxon>Eucalypteae</taxon>
        <taxon>Eucalyptus</taxon>
    </lineage>
</organism>
<protein>
    <submittedName>
        <fullName evidence="1">Uncharacterized protein</fullName>
    </submittedName>
</protein>
<dbReference type="AlphaFoldDB" id="A0ABD3KT49"/>
<proteinExistence type="predicted"/>
<accession>A0ABD3KT49</accession>
<name>A0ABD3KT49_EUCGL</name>
<keyword evidence="2" id="KW-1185">Reference proteome</keyword>